<evidence type="ECO:0000259" key="9">
    <source>
        <dbReference type="PROSITE" id="PS50850"/>
    </source>
</evidence>
<protein>
    <submittedName>
        <fullName evidence="10">Drug resistance transporter, EmrB/QacA subfamily</fullName>
    </submittedName>
</protein>
<comment type="subcellular location">
    <subcellularLocation>
        <location evidence="1">Cell membrane</location>
        <topology evidence="1">Multi-pass membrane protein</topology>
    </subcellularLocation>
</comment>
<dbReference type="GO" id="GO:0005886">
    <property type="term" value="C:plasma membrane"/>
    <property type="evidence" value="ECO:0007669"/>
    <property type="project" value="UniProtKB-SubCell"/>
</dbReference>
<dbReference type="Gene3D" id="1.20.1250.20">
    <property type="entry name" value="MFS general substrate transporter like domains"/>
    <property type="match status" value="1"/>
</dbReference>
<dbReference type="CDD" id="cd17503">
    <property type="entry name" value="MFS_LmrB_MDR_like"/>
    <property type="match status" value="1"/>
</dbReference>
<feature type="transmembrane region" description="Helical" evidence="8">
    <location>
        <begin position="140"/>
        <end position="161"/>
    </location>
</feature>
<feature type="transmembrane region" description="Helical" evidence="8">
    <location>
        <begin position="303"/>
        <end position="320"/>
    </location>
</feature>
<dbReference type="OrthoDB" id="9816041at2"/>
<dbReference type="PANTHER" id="PTHR42718:SF9">
    <property type="entry name" value="MAJOR FACILITATOR SUPERFAMILY MULTIDRUG TRANSPORTER MFSC"/>
    <property type="match status" value="1"/>
</dbReference>
<evidence type="ECO:0000256" key="3">
    <source>
        <dbReference type="ARBA" id="ARBA00022448"/>
    </source>
</evidence>
<dbReference type="Proteomes" id="UP000183988">
    <property type="component" value="Unassembled WGS sequence"/>
</dbReference>
<keyword evidence="4" id="KW-1003">Cell membrane</keyword>
<dbReference type="NCBIfam" id="TIGR00711">
    <property type="entry name" value="efflux_EmrB"/>
    <property type="match status" value="1"/>
</dbReference>
<evidence type="ECO:0000256" key="8">
    <source>
        <dbReference type="SAM" id="Phobius"/>
    </source>
</evidence>
<dbReference type="InterPro" id="IPR020846">
    <property type="entry name" value="MFS_dom"/>
</dbReference>
<dbReference type="SUPFAM" id="SSF103473">
    <property type="entry name" value="MFS general substrate transporter"/>
    <property type="match status" value="1"/>
</dbReference>
<gene>
    <name evidence="10" type="ORF">SAMN05216225_101921</name>
</gene>
<evidence type="ECO:0000256" key="4">
    <source>
        <dbReference type="ARBA" id="ARBA00022475"/>
    </source>
</evidence>
<feature type="transmembrane region" description="Helical" evidence="8">
    <location>
        <begin position="459"/>
        <end position="478"/>
    </location>
</feature>
<proteinExistence type="inferred from homology"/>
<dbReference type="InterPro" id="IPR036259">
    <property type="entry name" value="MFS_trans_sf"/>
</dbReference>
<keyword evidence="7 8" id="KW-0472">Membrane</keyword>
<dbReference type="GO" id="GO:0022857">
    <property type="term" value="F:transmembrane transporter activity"/>
    <property type="evidence" value="ECO:0007669"/>
    <property type="project" value="InterPro"/>
</dbReference>
<evidence type="ECO:0000256" key="6">
    <source>
        <dbReference type="ARBA" id="ARBA00022989"/>
    </source>
</evidence>
<reference evidence="10 11" key="1">
    <citation type="submission" date="2016-11" db="EMBL/GenBank/DDBJ databases">
        <authorList>
            <person name="Jaros S."/>
            <person name="Januszkiewicz K."/>
            <person name="Wedrychowicz H."/>
        </authorList>
    </citation>
    <scope>NUCLEOTIDE SEQUENCE [LARGE SCALE GENOMIC DNA]</scope>
    <source>
        <strain evidence="10 11">IBRC-M 10683</strain>
    </source>
</reference>
<feature type="domain" description="Major facilitator superfamily (MFS) profile" evidence="9">
    <location>
        <begin position="15"/>
        <end position="483"/>
    </location>
</feature>
<dbReference type="Gene3D" id="1.20.1720.10">
    <property type="entry name" value="Multidrug resistance protein D"/>
    <property type="match status" value="1"/>
</dbReference>
<feature type="transmembrane region" description="Helical" evidence="8">
    <location>
        <begin position="199"/>
        <end position="223"/>
    </location>
</feature>
<name>A0A1M5HRE6_9BACI</name>
<dbReference type="PROSITE" id="PS50850">
    <property type="entry name" value="MFS"/>
    <property type="match status" value="1"/>
</dbReference>
<evidence type="ECO:0000313" key="11">
    <source>
        <dbReference type="Proteomes" id="UP000183988"/>
    </source>
</evidence>
<dbReference type="InterPro" id="IPR011701">
    <property type="entry name" value="MFS"/>
</dbReference>
<keyword evidence="3" id="KW-0813">Transport</keyword>
<dbReference type="AlphaFoldDB" id="A0A1M5HRE6"/>
<accession>A0A1M5HRE6</accession>
<feature type="transmembrane region" description="Helical" evidence="8">
    <location>
        <begin position="167"/>
        <end position="187"/>
    </location>
</feature>
<evidence type="ECO:0000256" key="2">
    <source>
        <dbReference type="ARBA" id="ARBA00008537"/>
    </source>
</evidence>
<feature type="transmembrane region" description="Helical" evidence="8">
    <location>
        <begin position="53"/>
        <end position="73"/>
    </location>
</feature>
<keyword evidence="11" id="KW-1185">Reference proteome</keyword>
<feature type="transmembrane region" description="Helical" evidence="8">
    <location>
        <begin position="268"/>
        <end position="291"/>
    </location>
</feature>
<keyword evidence="6 8" id="KW-1133">Transmembrane helix</keyword>
<dbReference type="InterPro" id="IPR004638">
    <property type="entry name" value="EmrB-like"/>
</dbReference>
<keyword evidence="5 8" id="KW-0812">Transmembrane</keyword>
<evidence type="ECO:0000256" key="1">
    <source>
        <dbReference type="ARBA" id="ARBA00004651"/>
    </source>
</evidence>
<evidence type="ECO:0000313" key="10">
    <source>
        <dbReference type="EMBL" id="SHG18510.1"/>
    </source>
</evidence>
<organism evidence="10 11">
    <name type="scientific">Ornithinibacillus halophilus</name>
    <dbReference type="NCBI Taxonomy" id="930117"/>
    <lineage>
        <taxon>Bacteria</taxon>
        <taxon>Bacillati</taxon>
        <taxon>Bacillota</taxon>
        <taxon>Bacilli</taxon>
        <taxon>Bacillales</taxon>
        <taxon>Bacillaceae</taxon>
        <taxon>Ornithinibacillus</taxon>
    </lineage>
</organism>
<feature type="transmembrane region" description="Helical" evidence="8">
    <location>
        <begin position="80"/>
        <end position="98"/>
    </location>
</feature>
<evidence type="ECO:0000256" key="5">
    <source>
        <dbReference type="ARBA" id="ARBA00022692"/>
    </source>
</evidence>
<feature type="transmembrane region" description="Helical" evidence="8">
    <location>
        <begin position="332"/>
        <end position="349"/>
    </location>
</feature>
<dbReference type="EMBL" id="FQVW01000019">
    <property type="protein sequence ID" value="SHG18510.1"/>
    <property type="molecule type" value="Genomic_DNA"/>
</dbReference>
<sequence>MTETSAIPNKPPYAMIAILFVGAFVAILNETLLNVALPTIMHEFEVKPTAVQWLSTGYMLINGILIPASAFLIQRFTNRSLFITAMSLFTIGTVLASISPTFGILVVARMIQAAGSAVMMPLLMNVMLVSFPIEKRGTAMGFFGLVMIVAPALGPTLSGYIVQHYDWRTLFTIVIPFSVIALVYSIFRLKNLTPQRPIKLDVLSIILSSLGFGGLLYGFSIAGEGWSNPMAYGTIIVGAVSLVIMILRQFRLEEPILEFRIFKYPMFALSQTIAIVLSMALFSAMILLPIYVQDIRGFSPMEAGLLMLPGALVMGIMSPITGKLFDMFGPRNLAIVGLSITIVTTYFFSQLDMEIAYSSMVILFAVRAFGMSMVFMPIMTNGLNELPQRYYPHGTAMNNTLQQVTGAIGAAVLVSLMNARSESKGEELYMQALATAENGVTKEMEASILKEAMLNGVNLSFFISTIVIVLALVLTFFMKRITSSAEDIKPETQDSEINENPATQG</sequence>
<comment type="similarity">
    <text evidence="2">Belongs to the major facilitator superfamily. EmrB family.</text>
</comment>
<feature type="transmembrane region" description="Helical" evidence="8">
    <location>
        <begin position="229"/>
        <end position="247"/>
    </location>
</feature>
<dbReference type="STRING" id="930117.SAMN05216225_101921"/>
<dbReference type="PRINTS" id="PR01036">
    <property type="entry name" value="TCRTETB"/>
</dbReference>
<feature type="transmembrane region" description="Helical" evidence="8">
    <location>
        <begin position="104"/>
        <end position="128"/>
    </location>
</feature>
<feature type="transmembrane region" description="Helical" evidence="8">
    <location>
        <begin position="12"/>
        <end position="33"/>
    </location>
</feature>
<dbReference type="RefSeq" id="WP_072890276.1">
    <property type="nucleotide sequence ID" value="NZ_FQVW01000019.1"/>
</dbReference>
<dbReference type="Pfam" id="PF07690">
    <property type="entry name" value="MFS_1"/>
    <property type="match status" value="1"/>
</dbReference>
<feature type="transmembrane region" description="Helical" evidence="8">
    <location>
        <begin position="355"/>
        <end position="379"/>
    </location>
</feature>
<evidence type="ECO:0000256" key="7">
    <source>
        <dbReference type="ARBA" id="ARBA00023136"/>
    </source>
</evidence>
<dbReference type="PANTHER" id="PTHR42718">
    <property type="entry name" value="MAJOR FACILITATOR SUPERFAMILY MULTIDRUG TRANSPORTER MFSC"/>
    <property type="match status" value="1"/>
</dbReference>